<gene>
    <name evidence="1" type="ORF">COB11_02340</name>
</gene>
<accession>A0A2A4YKN0</accession>
<organism evidence="1 2">
    <name type="scientific">Aerophobetes bacterium</name>
    <dbReference type="NCBI Taxonomy" id="2030807"/>
    <lineage>
        <taxon>Bacteria</taxon>
        <taxon>Candidatus Aerophobota</taxon>
    </lineage>
</organism>
<name>A0A2A4YKN0_UNCAE</name>
<evidence type="ECO:0008006" key="3">
    <source>
        <dbReference type="Google" id="ProtNLM"/>
    </source>
</evidence>
<protein>
    <recommendedName>
        <fullName evidence="3">Ankyrin repeat domain-containing protein</fullName>
    </recommendedName>
</protein>
<dbReference type="AlphaFoldDB" id="A0A2A4YKN0"/>
<feature type="non-terminal residue" evidence="1">
    <location>
        <position position="138"/>
    </location>
</feature>
<evidence type="ECO:0000313" key="2">
    <source>
        <dbReference type="Proteomes" id="UP000217838"/>
    </source>
</evidence>
<dbReference type="Gene3D" id="1.25.40.20">
    <property type="entry name" value="Ankyrin repeat-containing domain"/>
    <property type="match status" value="1"/>
</dbReference>
<dbReference type="InterPro" id="IPR036770">
    <property type="entry name" value="Ankyrin_rpt-contain_sf"/>
</dbReference>
<comment type="caution">
    <text evidence="1">The sequence shown here is derived from an EMBL/GenBank/DDBJ whole genome shotgun (WGS) entry which is preliminary data.</text>
</comment>
<dbReference type="EMBL" id="NVUU01000021">
    <property type="protein sequence ID" value="PCI95376.1"/>
    <property type="molecule type" value="Genomic_DNA"/>
</dbReference>
<reference evidence="2" key="1">
    <citation type="submission" date="2017-08" db="EMBL/GenBank/DDBJ databases">
        <title>A dynamic microbial community with high functional redundancy inhabits the cold, oxic subseafloor aquifer.</title>
        <authorList>
            <person name="Tully B.J."/>
            <person name="Wheat C.G."/>
            <person name="Glazer B.T."/>
            <person name="Huber J.A."/>
        </authorList>
    </citation>
    <scope>NUCLEOTIDE SEQUENCE [LARGE SCALE GENOMIC DNA]</scope>
</reference>
<proteinExistence type="predicted"/>
<dbReference type="Proteomes" id="UP000217838">
    <property type="component" value="Unassembled WGS sequence"/>
</dbReference>
<dbReference type="SUPFAM" id="SSF48403">
    <property type="entry name" value="Ankyrin repeat"/>
    <property type="match status" value="1"/>
</dbReference>
<evidence type="ECO:0000313" key="1">
    <source>
        <dbReference type="EMBL" id="PCI95376.1"/>
    </source>
</evidence>
<sequence>MSSKIKLPFLNLKKVSFADLYEAHKGDKNAVDKDGNTLVHLAVIYNKYEYLKYEYFQDLKNQLNIENDYGLTPKAIAEFLGRPVTCLDRPDATLSVYMRKKGKIVDLTEDEIEKHFKIKYQDSLEFKNYSYLNYVCKN</sequence>